<keyword evidence="2" id="KW-0326">Glycosidase</keyword>
<dbReference type="OrthoDB" id="1334205at2759"/>
<proteinExistence type="inferred from homology"/>
<dbReference type="PANTHER" id="PTHR22762">
    <property type="entry name" value="ALPHA-GLUCOSIDASE"/>
    <property type="match status" value="1"/>
</dbReference>
<dbReference type="Pfam" id="PF01055">
    <property type="entry name" value="Glyco_hydro_31_2nd"/>
    <property type="match status" value="1"/>
</dbReference>
<dbReference type="WBParaSite" id="ASIM_0000737301-mRNA-1">
    <property type="protein sequence ID" value="ASIM_0000737301-mRNA-1"/>
    <property type="gene ID" value="ASIM_0000737301"/>
</dbReference>
<dbReference type="AlphaFoldDB" id="A0A0M3JIA8"/>
<sequence length="115" mass="13214">MCPLNGSDSKYDNPPYQTYSVYKYRLWNQDVTKIISFRVFKAYLSSKTLCMLGTTKIGKMYDMKNMYGLLESIATQKALHQLMSKRSVVITRSSFPSGGRYAGHWLGDNYAAWND</sequence>
<keyword evidence="5" id="KW-1185">Reference proteome</keyword>
<dbReference type="GO" id="GO:0004558">
    <property type="term" value="F:alpha-1,4-glucosidase activity"/>
    <property type="evidence" value="ECO:0007669"/>
    <property type="project" value="TreeGrafter"/>
</dbReference>
<evidence type="ECO:0000256" key="1">
    <source>
        <dbReference type="ARBA" id="ARBA00007806"/>
    </source>
</evidence>
<evidence type="ECO:0000313" key="6">
    <source>
        <dbReference type="WBParaSite" id="ASIM_0000737301-mRNA-1"/>
    </source>
</evidence>
<name>A0A0M3JIA8_ANISI</name>
<dbReference type="SUPFAM" id="SSF51445">
    <property type="entry name" value="(Trans)glycosidases"/>
    <property type="match status" value="1"/>
</dbReference>
<dbReference type="InterPro" id="IPR017853">
    <property type="entry name" value="GH"/>
</dbReference>
<evidence type="ECO:0000259" key="3">
    <source>
        <dbReference type="Pfam" id="PF01055"/>
    </source>
</evidence>
<keyword evidence="2" id="KW-0378">Hydrolase</keyword>
<dbReference type="Proteomes" id="UP000267096">
    <property type="component" value="Unassembled WGS sequence"/>
</dbReference>
<evidence type="ECO:0000313" key="5">
    <source>
        <dbReference type="Proteomes" id="UP000267096"/>
    </source>
</evidence>
<evidence type="ECO:0000256" key="2">
    <source>
        <dbReference type="RuleBase" id="RU361185"/>
    </source>
</evidence>
<dbReference type="Gene3D" id="3.20.20.80">
    <property type="entry name" value="Glycosidases"/>
    <property type="match status" value="1"/>
</dbReference>
<evidence type="ECO:0000313" key="4">
    <source>
        <dbReference type="EMBL" id="VDK28588.1"/>
    </source>
</evidence>
<comment type="similarity">
    <text evidence="1 2">Belongs to the glycosyl hydrolase 31 family.</text>
</comment>
<dbReference type="PANTHER" id="PTHR22762:SF133">
    <property type="entry name" value="P-TYPE DOMAIN-CONTAINING PROTEIN"/>
    <property type="match status" value="1"/>
</dbReference>
<accession>A0A0M3JIA8</accession>
<reference evidence="4 5" key="2">
    <citation type="submission" date="2018-11" db="EMBL/GenBank/DDBJ databases">
        <authorList>
            <consortium name="Pathogen Informatics"/>
        </authorList>
    </citation>
    <scope>NUCLEOTIDE SEQUENCE [LARGE SCALE GENOMIC DNA]</scope>
</reference>
<reference evidence="6" key="1">
    <citation type="submission" date="2017-02" db="UniProtKB">
        <authorList>
            <consortium name="WormBaseParasite"/>
        </authorList>
    </citation>
    <scope>IDENTIFICATION</scope>
</reference>
<gene>
    <name evidence="4" type="ORF">ASIM_LOCUS7137</name>
</gene>
<feature type="domain" description="Glycoside hydrolase family 31 TIM barrel" evidence="3">
    <location>
        <begin position="22"/>
        <end position="115"/>
    </location>
</feature>
<dbReference type="GO" id="GO:0005975">
    <property type="term" value="P:carbohydrate metabolic process"/>
    <property type="evidence" value="ECO:0007669"/>
    <property type="project" value="InterPro"/>
</dbReference>
<dbReference type="InterPro" id="IPR000322">
    <property type="entry name" value="Glyco_hydro_31_TIM"/>
</dbReference>
<dbReference type="EMBL" id="UYRR01016737">
    <property type="protein sequence ID" value="VDK28588.1"/>
    <property type="molecule type" value="Genomic_DNA"/>
</dbReference>
<organism evidence="6">
    <name type="scientific">Anisakis simplex</name>
    <name type="common">Herring worm</name>
    <dbReference type="NCBI Taxonomy" id="6269"/>
    <lineage>
        <taxon>Eukaryota</taxon>
        <taxon>Metazoa</taxon>
        <taxon>Ecdysozoa</taxon>
        <taxon>Nematoda</taxon>
        <taxon>Chromadorea</taxon>
        <taxon>Rhabditida</taxon>
        <taxon>Spirurina</taxon>
        <taxon>Ascaridomorpha</taxon>
        <taxon>Ascaridoidea</taxon>
        <taxon>Anisakidae</taxon>
        <taxon>Anisakis</taxon>
        <taxon>Anisakis simplex complex</taxon>
    </lineage>
</organism>
<protein>
    <submittedName>
        <fullName evidence="6">DDE_Tnp_1_7 domain-containing protein</fullName>
    </submittedName>
</protein>